<accession>I3V145</accession>
<organism evidence="2 3">
    <name type="scientific">Pseudomonas putida ND6</name>
    <dbReference type="NCBI Taxonomy" id="231023"/>
    <lineage>
        <taxon>Bacteria</taxon>
        <taxon>Pseudomonadati</taxon>
        <taxon>Pseudomonadota</taxon>
        <taxon>Gammaproteobacteria</taxon>
        <taxon>Pseudomonadales</taxon>
        <taxon>Pseudomonadaceae</taxon>
        <taxon>Pseudomonas</taxon>
    </lineage>
</organism>
<proteinExistence type="predicted"/>
<feature type="compositionally biased region" description="Polar residues" evidence="1">
    <location>
        <begin position="18"/>
        <end position="27"/>
    </location>
</feature>
<dbReference type="HOGENOM" id="CLU_3357878_0_0_6"/>
<dbReference type="Proteomes" id="UP000005268">
    <property type="component" value="Chromosome"/>
</dbReference>
<dbReference type="AlphaFoldDB" id="I3V145"/>
<gene>
    <name evidence="2" type="ORF">YSA_08681</name>
</gene>
<evidence type="ECO:0000256" key="1">
    <source>
        <dbReference type="SAM" id="MobiDB-lite"/>
    </source>
</evidence>
<reference evidence="2 3" key="1">
    <citation type="journal article" date="2012" name="J. Bacteriol.">
        <title>Complete Genome Sequence of the Naphthalene-Degrading Pseudomonas putida Strain ND6.</title>
        <authorList>
            <person name="Li S."/>
            <person name="Zhao H."/>
            <person name="Li Y."/>
            <person name="Niu S."/>
            <person name="Cai B."/>
        </authorList>
    </citation>
    <scope>NUCLEOTIDE SEQUENCE [LARGE SCALE GENOMIC DNA]</scope>
    <source>
        <strain evidence="2 3">ND6</strain>
    </source>
</reference>
<name>I3V145_PSEPU</name>
<evidence type="ECO:0000313" key="3">
    <source>
        <dbReference type="Proteomes" id="UP000005268"/>
    </source>
</evidence>
<dbReference type="KEGG" id="ppi:YSA_08681"/>
<feature type="region of interest" description="Disordered" evidence="1">
    <location>
        <begin position="1"/>
        <end position="36"/>
    </location>
</feature>
<sequence>MVQPEKSGLLSRAVRQKQWATQTSTPVIANAHEGAS</sequence>
<protein>
    <submittedName>
        <fullName evidence="2">Uncharacterized protein</fullName>
    </submittedName>
</protein>
<dbReference type="EMBL" id="CP003588">
    <property type="protein sequence ID" value="AFK71466.1"/>
    <property type="molecule type" value="Genomic_DNA"/>
</dbReference>
<evidence type="ECO:0000313" key="2">
    <source>
        <dbReference type="EMBL" id="AFK71466.1"/>
    </source>
</evidence>